<dbReference type="GO" id="GO:0016887">
    <property type="term" value="F:ATP hydrolysis activity"/>
    <property type="evidence" value="ECO:0007669"/>
    <property type="project" value="InterPro"/>
</dbReference>
<protein>
    <submittedName>
        <fullName evidence="12">ABC transporter ATP-binding protein</fullName>
    </submittedName>
</protein>
<evidence type="ECO:0000256" key="3">
    <source>
        <dbReference type="ARBA" id="ARBA00022475"/>
    </source>
</evidence>
<dbReference type="SMART" id="SM00382">
    <property type="entry name" value="AAA"/>
    <property type="match status" value="1"/>
</dbReference>
<dbReference type="InterPro" id="IPR003439">
    <property type="entry name" value="ABC_transporter-like_ATP-bd"/>
</dbReference>
<feature type="transmembrane region" description="Helical" evidence="9">
    <location>
        <begin position="50"/>
        <end position="68"/>
    </location>
</feature>
<dbReference type="Pfam" id="PF00005">
    <property type="entry name" value="ABC_tran"/>
    <property type="match status" value="1"/>
</dbReference>
<name>A0A412RM22_9FIRM</name>
<feature type="transmembrane region" description="Helical" evidence="9">
    <location>
        <begin position="133"/>
        <end position="150"/>
    </location>
</feature>
<feature type="domain" description="ABC transmembrane type-1" evidence="11">
    <location>
        <begin position="15"/>
        <end position="267"/>
    </location>
</feature>
<dbReference type="PROSITE" id="PS50929">
    <property type="entry name" value="ABC_TM1F"/>
    <property type="match status" value="1"/>
</dbReference>
<evidence type="ECO:0000256" key="6">
    <source>
        <dbReference type="ARBA" id="ARBA00022840"/>
    </source>
</evidence>
<evidence type="ECO:0000256" key="9">
    <source>
        <dbReference type="SAM" id="Phobius"/>
    </source>
</evidence>
<dbReference type="Gene3D" id="1.20.1560.10">
    <property type="entry name" value="ABC transporter type 1, transmembrane domain"/>
    <property type="match status" value="1"/>
</dbReference>
<dbReference type="PANTHER" id="PTHR24221:SF397">
    <property type="entry name" value="ABC TRANSPORTER, ATP-BINDING TRANSMEMBRANE PROTEIN"/>
    <property type="match status" value="1"/>
</dbReference>
<keyword evidence="4 9" id="KW-0812">Transmembrane</keyword>
<reference evidence="12 13" key="1">
    <citation type="submission" date="2018-08" db="EMBL/GenBank/DDBJ databases">
        <title>A genome reference for cultivated species of the human gut microbiota.</title>
        <authorList>
            <person name="Zou Y."/>
            <person name="Xue W."/>
            <person name="Luo G."/>
        </authorList>
    </citation>
    <scope>NUCLEOTIDE SEQUENCE [LARGE SCALE GENOMIC DNA]</scope>
    <source>
        <strain evidence="12 13">AF17-27</strain>
    </source>
</reference>
<evidence type="ECO:0000256" key="7">
    <source>
        <dbReference type="ARBA" id="ARBA00022989"/>
    </source>
</evidence>
<evidence type="ECO:0000256" key="1">
    <source>
        <dbReference type="ARBA" id="ARBA00004651"/>
    </source>
</evidence>
<comment type="caution">
    <text evidence="12">The sequence shown here is derived from an EMBL/GenBank/DDBJ whole genome shotgun (WGS) entry which is preliminary data.</text>
</comment>
<dbReference type="PROSITE" id="PS00211">
    <property type="entry name" value="ABC_TRANSPORTER_1"/>
    <property type="match status" value="1"/>
</dbReference>
<accession>A0A412RM22</accession>
<dbReference type="SUPFAM" id="SSF90123">
    <property type="entry name" value="ABC transporter transmembrane region"/>
    <property type="match status" value="1"/>
</dbReference>
<keyword evidence="8 9" id="KW-0472">Membrane</keyword>
<keyword evidence="5" id="KW-0547">Nucleotide-binding</keyword>
<organism evidence="12 13">
    <name type="scientific">Agathobacter rectalis</name>
    <dbReference type="NCBI Taxonomy" id="39491"/>
    <lineage>
        <taxon>Bacteria</taxon>
        <taxon>Bacillati</taxon>
        <taxon>Bacillota</taxon>
        <taxon>Clostridia</taxon>
        <taxon>Lachnospirales</taxon>
        <taxon>Lachnospiraceae</taxon>
        <taxon>Agathobacter</taxon>
    </lineage>
</organism>
<dbReference type="PANTHER" id="PTHR24221">
    <property type="entry name" value="ATP-BINDING CASSETTE SUB-FAMILY B"/>
    <property type="match status" value="1"/>
</dbReference>
<dbReference type="GO" id="GO:0005886">
    <property type="term" value="C:plasma membrane"/>
    <property type="evidence" value="ECO:0007669"/>
    <property type="project" value="UniProtKB-SubCell"/>
</dbReference>
<dbReference type="SUPFAM" id="SSF52540">
    <property type="entry name" value="P-loop containing nucleoside triphosphate hydrolases"/>
    <property type="match status" value="1"/>
</dbReference>
<gene>
    <name evidence="12" type="ORF">DWW89_09560</name>
</gene>
<evidence type="ECO:0000313" key="13">
    <source>
        <dbReference type="Proteomes" id="UP000283765"/>
    </source>
</evidence>
<dbReference type="InterPro" id="IPR017871">
    <property type="entry name" value="ABC_transporter-like_CS"/>
</dbReference>
<dbReference type="GO" id="GO:0005524">
    <property type="term" value="F:ATP binding"/>
    <property type="evidence" value="ECO:0007669"/>
    <property type="project" value="UniProtKB-KW"/>
</dbReference>
<keyword evidence="7 9" id="KW-1133">Transmembrane helix</keyword>
<evidence type="ECO:0000256" key="5">
    <source>
        <dbReference type="ARBA" id="ARBA00022741"/>
    </source>
</evidence>
<comment type="subcellular location">
    <subcellularLocation>
        <location evidence="1">Cell membrane</location>
        <topology evidence="1">Multi-pass membrane protein</topology>
    </subcellularLocation>
</comment>
<feature type="transmembrane region" description="Helical" evidence="9">
    <location>
        <begin position="270"/>
        <end position="292"/>
    </location>
</feature>
<evidence type="ECO:0000259" key="11">
    <source>
        <dbReference type="PROSITE" id="PS50929"/>
    </source>
</evidence>
<dbReference type="InterPro" id="IPR011527">
    <property type="entry name" value="ABC1_TM_dom"/>
</dbReference>
<keyword evidence="6 12" id="KW-0067">ATP-binding</keyword>
<evidence type="ECO:0000259" key="10">
    <source>
        <dbReference type="PROSITE" id="PS50893"/>
    </source>
</evidence>
<evidence type="ECO:0000256" key="8">
    <source>
        <dbReference type="ARBA" id="ARBA00023136"/>
    </source>
</evidence>
<dbReference type="InterPro" id="IPR039421">
    <property type="entry name" value="Type_1_exporter"/>
</dbReference>
<dbReference type="InterPro" id="IPR003593">
    <property type="entry name" value="AAA+_ATPase"/>
</dbReference>
<dbReference type="InterPro" id="IPR036640">
    <property type="entry name" value="ABC1_TM_sf"/>
</dbReference>
<evidence type="ECO:0000313" key="12">
    <source>
        <dbReference type="EMBL" id="RGU24071.1"/>
    </source>
</evidence>
<feature type="transmembrane region" description="Helical" evidence="9">
    <location>
        <begin position="235"/>
        <end position="258"/>
    </location>
</feature>
<feature type="transmembrane region" description="Helical" evidence="9">
    <location>
        <begin position="156"/>
        <end position="173"/>
    </location>
</feature>
<dbReference type="GO" id="GO:0034040">
    <property type="term" value="F:ATPase-coupled lipid transmembrane transporter activity"/>
    <property type="evidence" value="ECO:0007669"/>
    <property type="project" value="TreeGrafter"/>
</dbReference>
<dbReference type="AlphaFoldDB" id="A0A412RM22"/>
<dbReference type="InterPro" id="IPR027417">
    <property type="entry name" value="P-loop_NTPase"/>
</dbReference>
<dbReference type="Gene3D" id="3.40.50.300">
    <property type="entry name" value="P-loop containing nucleotide triphosphate hydrolases"/>
    <property type="match status" value="1"/>
</dbReference>
<dbReference type="FunFam" id="3.40.50.300:FF:000221">
    <property type="entry name" value="Multidrug ABC transporter ATP-binding protein"/>
    <property type="match status" value="1"/>
</dbReference>
<evidence type="ECO:0000256" key="4">
    <source>
        <dbReference type="ARBA" id="ARBA00022692"/>
    </source>
</evidence>
<feature type="domain" description="ABC transporter" evidence="10">
    <location>
        <begin position="328"/>
        <end position="563"/>
    </location>
</feature>
<dbReference type="GO" id="GO:0140359">
    <property type="term" value="F:ABC-type transporter activity"/>
    <property type="evidence" value="ECO:0007669"/>
    <property type="project" value="InterPro"/>
</dbReference>
<feature type="transmembrane region" description="Helical" evidence="9">
    <location>
        <begin position="12"/>
        <end position="38"/>
    </location>
</feature>
<dbReference type="Pfam" id="PF00664">
    <property type="entry name" value="ABC_membrane"/>
    <property type="match status" value="1"/>
</dbReference>
<dbReference type="RefSeq" id="WP_117908549.1">
    <property type="nucleotide sequence ID" value="NZ_JADNBN010000005.1"/>
</dbReference>
<proteinExistence type="predicted"/>
<keyword evidence="2" id="KW-0813">Transport</keyword>
<dbReference type="Proteomes" id="UP000283765">
    <property type="component" value="Unassembled WGS sequence"/>
</dbReference>
<keyword evidence="3" id="KW-1003">Cell membrane</keyword>
<sequence length="569" mass="62918">MNPNNVWKKNREFYIGVAGTVLEGLFSGSLFMLLYSVMRFLWDGQFDMNRVLVLTGVIAFIFLLRILIYSYGYTKAQIGGAKVSKNIRLFMGDHLKRIPLSRFTQGQTGDYINTITSDVNNYEKILTHKIGDIAKSFALSLMLIVFVMTIYFPAGLILLIADLLLIPGLWLSFRQVAKYGKEKNDICAENVSSIVEYVSGIQTFRAYGVGGLKNKTVIHAMQEFSRISFVYEAKVLPIGAGFGILSWLSCPVVIWTAYGPWAAGTLDTVSYLLICMLPLFCAKLANSIFVDLTSYKNLMISKNKIMAVMKEPEETGSMEPLQAASHEIVFDHVNFSYVPGEPVLKQASFTVPDQKLTAIVGDSGSGKSTILNLIAKYYEVSGGTISIGGRPINHIAAERVLDQISMVDQDVFLFDDTVRENIRHARPDATDAEIEVACREANCDGFIRKMERGYDTPIGENGNLLSGGERQRLSIARAILKNSPILLLDEATASLDIENELAVKQAIANLLKEKKTVVMIAHTLSIVKNADQILVVSDGRITEAGTHEELLAKDGKYAAMWNAEQQLSA</sequence>
<dbReference type="PROSITE" id="PS50893">
    <property type="entry name" value="ABC_TRANSPORTER_2"/>
    <property type="match status" value="1"/>
</dbReference>
<evidence type="ECO:0000256" key="2">
    <source>
        <dbReference type="ARBA" id="ARBA00022448"/>
    </source>
</evidence>
<dbReference type="EMBL" id="QRXR01000013">
    <property type="protein sequence ID" value="RGU24071.1"/>
    <property type="molecule type" value="Genomic_DNA"/>
</dbReference>